<sequence>MKSLIFDSPTKVIFYGSRQSSFIIENYCNDGDIEFRDRVKKNLITIKNFTITNVFRTSMVTFPIYEELFVNPSFKLEVVLEENDVIEFANEGIYASEIFINTMKFKSILFKAKSTVRLTKSAPIPIFMQEIPSIEFSSPDAFITFNPIWGAAPVTTVGPGTIRAENSITIDFENIEDITPSIYKIYARHITKNTTKYNGKFCFYNVNIPENKDCAFVKYNLGGPITYPIPNTLKLANFLIYDTYPTQAQIDAAYFAGRTISIVGADFITKISVDLSHGGPAHMFLENADIELIGSELSIQNLTLGKKVKLNFKDENLPVFNVSTLECMEPTDFFQDCRFHCHNLIIPSNNFNLIDDLDDDQVDYTYVNFKEGHQIKELVFRQNSFQIQFAGKAFRIPNQQLLKLSFVLPYQQNQEIKIRAVLPYEYKLEFFPKIIYLNESSVNYDFDESWEDNNIGVKSGRGDFFHPTKINYIHSKSSITKLLEIFDLKEYIHSDRIHSSGYCISDDPSQCGQDQQVIPNSDKVLSRIFLPDPYGDCTIKVVSPNVILDMHCFGGINVKLYSQSSNTITLLFRPNVIIPKLEIYYLTTNFRTVDEMDSIIIGTLISDTSEIQTAGMNKPIDVHNLMKILATAYFNLVSFLTPSTTRRIELVSSDDSKPISNIIVCPDHFVFEMTSQYTVIANFSMFASITYIHASQKATKITIAPTNRFGVFLPKMPDLEFLSLSTYISFSEDWFELNPVVSSKGHITTRHAYPAQVFTPRNVIPDIFIFDQEPIVSFFSDSSYCLYKSNPKSCPDSYIPFKYSSKKISMKVLESYTKQLTIFIADSTPSDMPTIDEDVASLDKLTITAKYTQFVAIHAEKVIKTLNLINTNIYVFSQTNIPVYNLSMIGSSTILSDTMNISHATLSLECYKNIQDKLRPTTDIIILDENMSTIYFRNDVIYINEIPIYYTYYDHISLTILHTVIFAPYGSNYICSKPLNIDFAGNDPSVTFDSSWETIPTANRTNANMTSDVPIKIFGVVHDGFQFSKEYINSAAKICVHGRHDSCPSGYTKLQYNNKPLVLDSSIKQMELLIMPEKVIIDGESFSLFSLKLLANSVKTIEIIKTKSVLEYIELENITLNINDMFRVNHVRAKGISKISKGFDLTSFELNYESKDILDSFNDNYINNLTLNLPLDVEGIEVFEKYYIFHEKNNEKTKFDTRKIRSIYLLVSSYYLNMSTHSDTASLIPSISMKQGIVFFDGKWINVRSESHGFLKGMTEVVIYDTFPELIYDIDPTITQTVMSQDICLFSDSMSSESCPRGARQVKYSENSVEIFALNSVWFYICDTNPVSPLRIKSRIKFSQVEMFALVTIQDVILDCQTEKLILNGINLCYTKSDNVLEMLKLVSSDIINTTSITTNQLVVCGISQTLDIIKSNKFTFLTNQIKKLIFDNENVTAVDPFENTTFKNRDFELVVTENVKVQCDDGVSKPNLPSSIELQKDSTLFIVSSSFSSVNREEKVIVKGNGNLLTEESSLPDFFDVEEQVKVKTKQTIQ</sequence>
<name>A2DLM3_TRIV3</name>
<organism evidence="1 2">
    <name type="scientific">Trichomonas vaginalis (strain ATCC PRA-98 / G3)</name>
    <dbReference type="NCBI Taxonomy" id="412133"/>
    <lineage>
        <taxon>Eukaryota</taxon>
        <taxon>Metamonada</taxon>
        <taxon>Parabasalia</taxon>
        <taxon>Trichomonadida</taxon>
        <taxon>Trichomonadidae</taxon>
        <taxon>Trichomonas</taxon>
    </lineage>
</organism>
<dbReference type="VEuPathDB" id="TrichDB:TVAGG3_0580490"/>
<dbReference type="VEuPathDB" id="TrichDB:TVAG_062610"/>
<protein>
    <submittedName>
        <fullName evidence="1">Uncharacterized protein</fullName>
    </submittedName>
</protein>
<evidence type="ECO:0000313" key="2">
    <source>
        <dbReference type="Proteomes" id="UP000001542"/>
    </source>
</evidence>
<reference evidence="1" key="2">
    <citation type="journal article" date="2007" name="Science">
        <title>Draft genome sequence of the sexually transmitted pathogen Trichomonas vaginalis.</title>
        <authorList>
            <person name="Carlton J.M."/>
            <person name="Hirt R.P."/>
            <person name="Silva J.C."/>
            <person name="Delcher A.L."/>
            <person name="Schatz M."/>
            <person name="Zhao Q."/>
            <person name="Wortman J.R."/>
            <person name="Bidwell S.L."/>
            <person name="Alsmark U.C.M."/>
            <person name="Besteiro S."/>
            <person name="Sicheritz-Ponten T."/>
            <person name="Noel C.J."/>
            <person name="Dacks J.B."/>
            <person name="Foster P.G."/>
            <person name="Simillion C."/>
            <person name="Van de Peer Y."/>
            <person name="Miranda-Saavedra D."/>
            <person name="Barton G.J."/>
            <person name="Westrop G.D."/>
            <person name="Mueller S."/>
            <person name="Dessi D."/>
            <person name="Fiori P.L."/>
            <person name="Ren Q."/>
            <person name="Paulsen I."/>
            <person name="Zhang H."/>
            <person name="Bastida-Corcuera F.D."/>
            <person name="Simoes-Barbosa A."/>
            <person name="Brown M.T."/>
            <person name="Hayes R.D."/>
            <person name="Mukherjee M."/>
            <person name="Okumura C.Y."/>
            <person name="Schneider R."/>
            <person name="Smith A.J."/>
            <person name="Vanacova S."/>
            <person name="Villalvazo M."/>
            <person name="Haas B.J."/>
            <person name="Pertea M."/>
            <person name="Feldblyum T.V."/>
            <person name="Utterback T.R."/>
            <person name="Shu C.L."/>
            <person name="Osoegawa K."/>
            <person name="de Jong P.J."/>
            <person name="Hrdy I."/>
            <person name="Horvathova L."/>
            <person name="Zubacova Z."/>
            <person name="Dolezal P."/>
            <person name="Malik S.B."/>
            <person name="Logsdon J.M. Jr."/>
            <person name="Henze K."/>
            <person name="Gupta A."/>
            <person name="Wang C.C."/>
            <person name="Dunne R.L."/>
            <person name="Upcroft J.A."/>
            <person name="Upcroft P."/>
            <person name="White O."/>
            <person name="Salzberg S.L."/>
            <person name="Tang P."/>
            <person name="Chiu C.-H."/>
            <person name="Lee Y.-S."/>
            <person name="Embley T.M."/>
            <person name="Coombs G.H."/>
            <person name="Mottram J.C."/>
            <person name="Tachezy J."/>
            <person name="Fraser-Liggett C.M."/>
            <person name="Johnson P.J."/>
        </authorList>
    </citation>
    <scope>NUCLEOTIDE SEQUENCE [LARGE SCALE GENOMIC DNA]</scope>
    <source>
        <strain evidence="1">G3</strain>
    </source>
</reference>
<gene>
    <name evidence="1" type="ORF">TVAG_062610</name>
</gene>
<dbReference type="RefSeq" id="XP_001579642.1">
    <property type="nucleotide sequence ID" value="XM_001579592.1"/>
</dbReference>
<reference evidence="1" key="1">
    <citation type="submission" date="2006-10" db="EMBL/GenBank/DDBJ databases">
        <authorList>
            <person name="Amadeo P."/>
            <person name="Zhao Q."/>
            <person name="Wortman J."/>
            <person name="Fraser-Liggett C."/>
            <person name="Carlton J."/>
        </authorList>
    </citation>
    <scope>NUCLEOTIDE SEQUENCE</scope>
    <source>
        <strain evidence="1">G3</strain>
    </source>
</reference>
<keyword evidence="2" id="KW-1185">Reference proteome</keyword>
<proteinExistence type="predicted"/>
<dbReference type="KEGG" id="tva:5464170"/>
<accession>A2DLM3</accession>
<dbReference type="InParanoid" id="A2DLM3"/>
<dbReference type="Proteomes" id="UP000001542">
    <property type="component" value="Unassembled WGS sequence"/>
</dbReference>
<evidence type="ECO:0000313" key="1">
    <source>
        <dbReference type="EMBL" id="EAY18656.1"/>
    </source>
</evidence>
<dbReference type="EMBL" id="DS113216">
    <property type="protein sequence ID" value="EAY18656.1"/>
    <property type="molecule type" value="Genomic_DNA"/>
</dbReference>